<protein>
    <submittedName>
        <fullName evidence="1">Uncharacterized protein</fullName>
    </submittedName>
</protein>
<comment type="caution">
    <text evidence="1">The sequence shown here is derived from an EMBL/GenBank/DDBJ whole genome shotgun (WGS) entry which is preliminary data.</text>
</comment>
<dbReference type="Proteomes" id="UP000835052">
    <property type="component" value="Unassembled WGS sequence"/>
</dbReference>
<organism evidence="1 2">
    <name type="scientific">Caenorhabditis auriculariae</name>
    <dbReference type="NCBI Taxonomy" id="2777116"/>
    <lineage>
        <taxon>Eukaryota</taxon>
        <taxon>Metazoa</taxon>
        <taxon>Ecdysozoa</taxon>
        <taxon>Nematoda</taxon>
        <taxon>Chromadorea</taxon>
        <taxon>Rhabditida</taxon>
        <taxon>Rhabditina</taxon>
        <taxon>Rhabditomorpha</taxon>
        <taxon>Rhabditoidea</taxon>
        <taxon>Rhabditidae</taxon>
        <taxon>Peloderinae</taxon>
        <taxon>Caenorhabditis</taxon>
    </lineage>
</organism>
<reference evidence="1" key="1">
    <citation type="submission" date="2020-10" db="EMBL/GenBank/DDBJ databases">
        <authorList>
            <person name="Kikuchi T."/>
        </authorList>
    </citation>
    <scope>NUCLEOTIDE SEQUENCE</scope>
    <source>
        <strain evidence="1">NKZ352</strain>
    </source>
</reference>
<dbReference type="EMBL" id="CAJGYM010000186">
    <property type="protein sequence ID" value="CAD6199602.1"/>
    <property type="molecule type" value="Genomic_DNA"/>
</dbReference>
<evidence type="ECO:0000313" key="2">
    <source>
        <dbReference type="Proteomes" id="UP000835052"/>
    </source>
</evidence>
<keyword evidence="2" id="KW-1185">Reference proteome</keyword>
<dbReference type="AlphaFoldDB" id="A0A8S1HW42"/>
<accession>A0A8S1HW42</accession>
<sequence length="77" mass="8595">MPVLWPIFTLASVFYSDFYCLVGAPVGGTTTLYWITVPENEHVAHALDRLDVTLPALRIITTASFPVARQSPTYWVP</sequence>
<gene>
    <name evidence="1" type="ORF">CAUJ_LOCUS15504</name>
</gene>
<name>A0A8S1HW42_9PELO</name>
<evidence type="ECO:0000313" key="1">
    <source>
        <dbReference type="EMBL" id="CAD6199602.1"/>
    </source>
</evidence>
<proteinExistence type="predicted"/>